<evidence type="ECO:0000313" key="2">
    <source>
        <dbReference type="Proteomes" id="UP001595191"/>
    </source>
</evidence>
<name>A0ACC7LJE5_9FLAO</name>
<protein>
    <submittedName>
        <fullName evidence="1">Tryptophanase</fullName>
    </submittedName>
</protein>
<accession>A0ACC7LJE5</accession>
<reference evidence="1" key="1">
    <citation type="submission" date="2024-09" db="EMBL/GenBank/DDBJ databases">
        <authorList>
            <person name="Liu J."/>
        </authorList>
    </citation>
    <scope>NUCLEOTIDE SEQUENCE</scope>
    <source>
        <strain evidence="1">NBU2967</strain>
    </source>
</reference>
<sequence length="461" mass="51740">MKFLNAEPFRIKVVEPIKKSTRAEREKWIEDAYYNVFKLKAEHVYIDMLTDSGTTAMSSNQWAGMMRGDESYAGAKSYFKFEKAAQDILGFPYVQPTHQGRAADFIMSQLYAKNGGYIPGNMHFDSFKGHAEVAGSIPVDLIVEEGRTANTLDHPFKGNMDVTKLKALIDEKGKDNIPLIIMTVTCNGNGGQPVSMANIKEVSAIAKKYGIPFMIDAARFAENCYFIKKREVGYKHKTVKEITLEMFSYADGCVMSSKKDGMVNIGGFICTRHKELVPMLNLLAIVNEGFITYGGQSGRDLEALAIGLDEGTEEDYLEYRIEQVKYLGDELHKRGVPIIKPTGGHGVYIDARKFYPHIPQGEFPGQAMVVELYRTGGVRGVELGSCAFSKKDPETGEVTFPELDLVRLSISRRVYTNRHMDVVVNSLADVYERRHEMKGLKLIYEGPILSLRHFTAKFKLL</sequence>
<keyword evidence="2" id="KW-1185">Reference proteome</keyword>
<dbReference type="Proteomes" id="UP001595191">
    <property type="component" value="Unassembled WGS sequence"/>
</dbReference>
<organism evidence="1 2">
    <name type="scientific">Meishania litoralis</name>
    <dbReference type="NCBI Taxonomy" id="3434685"/>
    <lineage>
        <taxon>Bacteria</taxon>
        <taxon>Pseudomonadati</taxon>
        <taxon>Bacteroidota</taxon>
        <taxon>Flavobacteriia</taxon>
        <taxon>Flavobacteriales</taxon>
        <taxon>Flavobacteriaceae</taxon>
        <taxon>Meishania</taxon>
    </lineage>
</organism>
<comment type="caution">
    <text evidence="1">The sequence shown here is derived from an EMBL/GenBank/DDBJ whole genome shotgun (WGS) entry which is preliminary data.</text>
</comment>
<evidence type="ECO:0000313" key="1">
    <source>
        <dbReference type="EMBL" id="MFH6603164.1"/>
    </source>
</evidence>
<gene>
    <name evidence="1" type="ORF">ACEZ3G_06740</name>
</gene>
<dbReference type="EMBL" id="JBHFPV010000001">
    <property type="protein sequence ID" value="MFH6603164.1"/>
    <property type="molecule type" value="Genomic_DNA"/>
</dbReference>
<proteinExistence type="predicted"/>